<comment type="caution">
    <text evidence="2">The sequence shown here is derived from an EMBL/GenBank/DDBJ whole genome shotgun (WGS) entry which is preliminary data.</text>
</comment>
<reference evidence="2 3" key="1">
    <citation type="submission" date="2023-06" db="EMBL/GenBank/DDBJ databases">
        <title>Sporosarcina sp. nov., isolated from Korean traditional fermented seafood 'Jeotgal'.</title>
        <authorList>
            <person name="Yang A.-I."/>
            <person name="Shin N.-R."/>
        </authorList>
    </citation>
    <scope>NUCLEOTIDE SEQUENCE [LARGE SCALE GENOMIC DNA]</scope>
    <source>
        <strain evidence="2 3">KCTC3840</strain>
    </source>
</reference>
<dbReference type="InterPro" id="IPR054347">
    <property type="entry name" value="TOTE_primase"/>
</dbReference>
<organism evidence="2 3">
    <name type="scientific">Sporosarcina aquimarina</name>
    <dbReference type="NCBI Taxonomy" id="114975"/>
    <lineage>
        <taxon>Bacteria</taxon>
        <taxon>Bacillati</taxon>
        <taxon>Bacillota</taxon>
        <taxon>Bacilli</taxon>
        <taxon>Bacillales</taxon>
        <taxon>Caryophanaceae</taxon>
        <taxon>Sporosarcina</taxon>
    </lineage>
</organism>
<protein>
    <submittedName>
        <fullName evidence="2">DEAD/DEAH box helicase family protein</fullName>
    </submittedName>
</protein>
<dbReference type="Gene3D" id="3.40.50.300">
    <property type="entry name" value="P-loop containing nucleotide triphosphate hydrolases"/>
    <property type="match status" value="2"/>
</dbReference>
<keyword evidence="2" id="KW-0347">Helicase</keyword>
<dbReference type="Pfam" id="PF22548">
    <property type="entry name" value="AEP-TOTE"/>
    <property type="match status" value="1"/>
</dbReference>
<dbReference type="InterPro" id="IPR027417">
    <property type="entry name" value="P-loop_NTPase"/>
</dbReference>
<dbReference type="CDD" id="cd17926">
    <property type="entry name" value="DEXHc_RE"/>
    <property type="match status" value="1"/>
</dbReference>
<keyword evidence="2" id="KW-0067">ATP-binding</keyword>
<evidence type="ECO:0000259" key="1">
    <source>
        <dbReference type="PROSITE" id="PS51192"/>
    </source>
</evidence>
<dbReference type="PANTHER" id="PTHR47396:SF1">
    <property type="entry name" value="ATP-DEPENDENT HELICASE IRC3-RELATED"/>
    <property type="match status" value="1"/>
</dbReference>
<dbReference type="InterPro" id="IPR014001">
    <property type="entry name" value="Helicase_ATP-bd"/>
</dbReference>
<dbReference type="CDD" id="cd18785">
    <property type="entry name" value="SF2_C"/>
    <property type="match status" value="1"/>
</dbReference>
<evidence type="ECO:0000313" key="2">
    <source>
        <dbReference type="EMBL" id="MDW0108712.1"/>
    </source>
</evidence>
<proteinExistence type="predicted"/>
<dbReference type="InterPro" id="IPR050742">
    <property type="entry name" value="Helicase_Restrict-Modif_Enz"/>
</dbReference>
<gene>
    <name evidence="2" type="ORF">QT716_01470</name>
</gene>
<dbReference type="Pfam" id="PF00271">
    <property type="entry name" value="Helicase_C"/>
    <property type="match status" value="1"/>
</dbReference>
<dbReference type="EMBL" id="JAUBDH010000001">
    <property type="protein sequence ID" value="MDW0108712.1"/>
    <property type="molecule type" value="Genomic_DNA"/>
</dbReference>
<dbReference type="PANTHER" id="PTHR47396">
    <property type="entry name" value="TYPE I RESTRICTION ENZYME ECOKI R PROTEIN"/>
    <property type="match status" value="1"/>
</dbReference>
<keyword evidence="3" id="KW-1185">Reference proteome</keyword>
<dbReference type="GO" id="GO:0004386">
    <property type="term" value="F:helicase activity"/>
    <property type="evidence" value="ECO:0007669"/>
    <property type="project" value="UniProtKB-KW"/>
</dbReference>
<dbReference type="RefSeq" id="WP_317933927.1">
    <property type="nucleotide sequence ID" value="NZ_JAUBDH010000001.1"/>
</dbReference>
<keyword evidence="2" id="KW-0547">Nucleotide-binding</keyword>
<evidence type="ECO:0000313" key="3">
    <source>
        <dbReference type="Proteomes" id="UP001280629"/>
    </source>
</evidence>
<dbReference type="InterPro" id="IPR006935">
    <property type="entry name" value="Helicase/UvrB_N"/>
</dbReference>
<feature type="domain" description="Helicase ATP-binding" evidence="1">
    <location>
        <begin position="391"/>
        <end position="541"/>
    </location>
</feature>
<keyword evidence="2" id="KW-0378">Hydrolase</keyword>
<dbReference type="Pfam" id="PF04851">
    <property type="entry name" value="ResIII"/>
    <property type="match status" value="1"/>
</dbReference>
<sequence>MDSSNQHLNLCEQCHQLQIENDYLRKVIQHQLPDVSFNPNMHYMTTTSPALEKIRLFRSLFKGRSDVYAVRRNSKDGKSIYFPAATNNVYEPLSDQAFYDHLSGKQTIGIYPLLANNTCWFLAADFDKGNWKSDTLAFAASCKHAQLPYHIERSRSGNGAHVWIFFSEAIQAKVARELGKALFEFAQSNQNSNTFVSFDRFFPSQDYLKEGGIGNLIALPLQRNPRAYGNSVFVDETFTPIGDQWEYLSTILKADQKSIENALKKATSLSLPNEIKTPTALTATRKNGIHLCLSNLSESLLADMKSIASFSNPAYYKARSQRLSTHNIPAQIDCFIQNSTHLILPRGCENDLLNLMTSRNIRFDLAEDRFTGEPIDVTFTGKLIPQQQDALHSLLSQESGILSAATGFGKTVTAAALIAERNTNTLIIVNRTQLLKQWMDQLAIFLDIPRDSIGQFGSGKQSPTGVIDVATIQSLTYKGCVQSITTQYGQVIIDECHHLSALSFENVMQSIRAKYVYGLTATPKRKDGLHPIITMQCGPILYETDAKIQAQIRPYHHVLLERPTNYRTKAETLQQMYAEMTEDPIRNQLIFDDVLSALDEGRTPLILTERVGHVNVLANQFKGFVKNVIVLSGDLKKKERETALGKIKHIQHDEELLIIATGKYIGEGFDFPRLDTILLVMPISGKGLLTQYVGRLHRNHSEKQEVRVYDYIDRNVPTLVTMAKKRLKGFRGLGYSNPEESKRRNDQMRLF</sequence>
<dbReference type="SUPFAM" id="SSF52540">
    <property type="entry name" value="P-loop containing nucleoside triphosphate hydrolases"/>
    <property type="match status" value="2"/>
</dbReference>
<dbReference type="InterPro" id="IPR001650">
    <property type="entry name" value="Helicase_C-like"/>
</dbReference>
<dbReference type="Proteomes" id="UP001280629">
    <property type="component" value="Unassembled WGS sequence"/>
</dbReference>
<dbReference type="PROSITE" id="PS51192">
    <property type="entry name" value="HELICASE_ATP_BIND_1"/>
    <property type="match status" value="1"/>
</dbReference>
<accession>A0ABU4FZ85</accession>
<dbReference type="SMART" id="SM00487">
    <property type="entry name" value="DEXDc"/>
    <property type="match status" value="1"/>
</dbReference>
<name>A0ABU4FZ85_9BACL</name>